<dbReference type="Proteomes" id="UP000694888">
    <property type="component" value="Unplaced"/>
</dbReference>
<evidence type="ECO:0000313" key="2">
    <source>
        <dbReference type="RefSeq" id="XP_012934820.1"/>
    </source>
</evidence>
<sequence length="427" mass="48405">MRLTRKLCAGIRDVTVRNWNIQWQRHGKFNDQPVKVPPALVQKGVEIVDAKELLKRKAVPWSPPVADDLRWAEAVPPEERADWKTEPAYSFSHEVQLYEGMKQACLIAKAQHFEGLPPAVQELVGAVPTPDRDLLLQRLIMLSQCWNTDETRLPKRKAPPHKILWKFKRAYGITATKSSEILLRSLLRLCQSHVGDLPSLAARRQTYQPLLHSHVMYRDKAIVQRESLDCVVSSDSWLPPFAGEDALDESVAHRIPDMWPVLPTVDFTDIHNYELDSLPGFSRERQFGCPHTILQIGRSSEWSVGQCQASQLLTCLLYTAALARHKFGDNVRILPEPISIQHVSMQPTGFLLTFFQLNTLDLDNSEAGVKNLVWTADKCQLFEKILGQPWMPQPLKRDRLVHFDGAAFEPFLAAYLNGCPELASSAS</sequence>
<dbReference type="RefSeq" id="XP_012934820.1">
    <property type="nucleotide sequence ID" value="XM_013079366.2"/>
</dbReference>
<dbReference type="PANTHER" id="PTHR15889:SF2">
    <property type="entry name" value="LARGE RIBOSOMAL SUBUNIT PROTEIN ML37"/>
    <property type="match status" value="1"/>
</dbReference>
<reference evidence="2" key="1">
    <citation type="submission" date="2025-08" db="UniProtKB">
        <authorList>
            <consortium name="RefSeq"/>
        </authorList>
    </citation>
    <scope>IDENTIFICATION</scope>
</reference>
<keyword evidence="2" id="KW-0689">Ribosomal protein</keyword>
<gene>
    <name evidence="2" type="primary">LOC106011061</name>
</gene>
<evidence type="ECO:0000313" key="1">
    <source>
        <dbReference type="Proteomes" id="UP000694888"/>
    </source>
</evidence>
<keyword evidence="2" id="KW-0687">Ribonucleoprotein</keyword>
<dbReference type="PANTHER" id="PTHR15889">
    <property type="entry name" value="MITOCHONDRIAL RIBOSOMAL PROTEIN L37"/>
    <property type="match status" value="1"/>
</dbReference>
<proteinExistence type="predicted"/>
<dbReference type="GeneID" id="106011061"/>
<protein>
    <submittedName>
        <fullName evidence="2">39S ribosomal protein L37, mitochondrial</fullName>
    </submittedName>
</protein>
<keyword evidence="1" id="KW-1185">Reference proteome</keyword>
<name>A0ABM0ZUN8_APLCA</name>
<organism evidence="1 2">
    <name type="scientific">Aplysia californica</name>
    <name type="common">California sea hare</name>
    <dbReference type="NCBI Taxonomy" id="6500"/>
    <lineage>
        <taxon>Eukaryota</taxon>
        <taxon>Metazoa</taxon>
        <taxon>Spiralia</taxon>
        <taxon>Lophotrochozoa</taxon>
        <taxon>Mollusca</taxon>
        <taxon>Gastropoda</taxon>
        <taxon>Heterobranchia</taxon>
        <taxon>Euthyneura</taxon>
        <taxon>Tectipleura</taxon>
        <taxon>Aplysiida</taxon>
        <taxon>Aplysioidea</taxon>
        <taxon>Aplysiidae</taxon>
        <taxon>Aplysia</taxon>
    </lineage>
</organism>
<dbReference type="InterPro" id="IPR052482">
    <property type="entry name" value="mtLSU_mL37"/>
</dbReference>
<dbReference type="GO" id="GO:0005840">
    <property type="term" value="C:ribosome"/>
    <property type="evidence" value="ECO:0007669"/>
    <property type="project" value="UniProtKB-KW"/>
</dbReference>
<accession>A0ABM0ZUN8</accession>